<dbReference type="PROSITE" id="PS50975">
    <property type="entry name" value="ATP_GRASP"/>
    <property type="match status" value="1"/>
</dbReference>
<evidence type="ECO:0000256" key="8">
    <source>
        <dbReference type="ARBA" id="ARBA00022840"/>
    </source>
</evidence>
<dbReference type="InterPro" id="IPR020559">
    <property type="entry name" value="PRibGlycinamide_synth_CS"/>
</dbReference>
<dbReference type="GO" id="GO:0016874">
    <property type="term" value="F:ligase activity"/>
    <property type="evidence" value="ECO:0007669"/>
    <property type="project" value="UniProtKB-KW"/>
</dbReference>
<sequence length="430" mass="45341">MNILVVGRGGREHAIAWKAAQSPLVGKLYAAPGNPGIGEVAELVDIDELDLDALVQFAKQNKIDLTIVGPEAPLAAGIADRFMAEGLRIFGPSQAAALIEGSKAFAKELMKTYGIPTAEHATFSSYEQAKVYIEEKGAPIVIKADGLAAGKGVTVAQTVEEALAAAKAALVDGQFGAAGSQVVVEEYLEGEEFSFMAFVNGEKVYPLAIAQDHKRAYDGDEGPNTGGMGAYSPVPQISADTVQIALETILRPTAKALVAEGRPFTGVLYAGLIATPAGPKVIEFNARFGDPEAQVVLPRLKTDLLQAILVVMDGKELELEWTDEAVLGVVLAAKGYPGAYERGAAIRGLERLAPDALLFHAGTKREDGTLYTNGGRVLLLAAKGATLAEAKEKAYEQLAAIDCDGLFYRCDIGRRAIERASAANTRTTGR</sequence>
<keyword evidence="7 12" id="KW-0658">Purine biosynthesis</keyword>
<evidence type="ECO:0000256" key="3">
    <source>
        <dbReference type="ARBA" id="ARBA00005174"/>
    </source>
</evidence>
<dbReference type="Gene3D" id="3.90.600.10">
    <property type="entry name" value="Phosphoribosylglycinamide synthetase, C-terminal domain"/>
    <property type="match status" value="1"/>
</dbReference>
<protein>
    <recommendedName>
        <fullName evidence="4 12">Phosphoribosylamine--glycine ligase</fullName>
        <ecNumber evidence="4 12">6.3.4.13</ecNumber>
    </recommendedName>
    <alternativeName>
        <fullName evidence="12">GARS</fullName>
    </alternativeName>
    <alternativeName>
        <fullName evidence="10 12">Glycinamide ribonucleotide synthetase</fullName>
    </alternativeName>
    <alternativeName>
        <fullName evidence="11 12">Phosphoribosylglycinamide synthetase</fullName>
    </alternativeName>
</protein>
<dbReference type="InterPro" id="IPR011761">
    <property type="entry name" value="ATP-grasp"/>
</dbReference>
<keyword evidence="6 13" id="KW-0547">Nucleotide-binding</keyword>
<feature type="domain" description="ATP-grasp" evidence="14">
    <location>
        <begin position="107"/>
        <end position="313"/>
    </location>
</feature>
<dbReference type="Gene3D" id="3.30.1490.20">
    <property type="entry name" value="ATP-grasp fold, A domain"/>
    <property type="match status" value="1"/>
</dbReference>
<evidence type="ECO:0000256" key="1">
    <source>
        <dbReference type="ARBA" id="ARBA00001936"/>
    </source>
</evidence>
<dbReference type="SMART" id="SM01210">
    <property type="entry name" value="GARS_C"/>
    <property type="match status" value="1"/>
</dbReference>
<evidence type="ECO:0000256" key="7">
    <source>
        <dbReference type="ARBA" id="ARBA00022755"/>
    </source>
</evidence>
<dbReference type="SUPFAM" id="SSF56059">
    <property type="entry name" value="Glutathione synthetase ATP-binding domain-like"/>
    <property type="match status" value="1"/>
</dbReference>
<evidence type="ECO:0000313" key="15">
    <source>
        <dbReference type="EMBL" id="AMX84719.1"/>
    </source>
</evidence>
<dbReference type="PROSITE" id="PS00184">
    <property type="entry name" value="GARS"/>
    <property type="match status" value="1"/>
</dbReference>
<evidence type="ECO:0000256" key="11">
    <source>
        <dbReference type="ARBA" id="ARBA00042864"/>
    </source>
</evidence>
<dbReference type="SMART" id="SM01209">
    <property type="entry name" value="GARS_A"/>
    <property type="match status" value="1"/>
</dbReference>
<dbReference type="Pfam" id="PF02843">
    <property type="entry name" value="GARS_C"/>
    <property type="match status" value="1"/>
</dbReference>
<evidence type="ECO:0000259" key="14">
    <source>
        <dbReference type="PROSITE" id="PS50975"/>
    </source>
</evidence>
<evidence type="ECO:0000256" key="2">
    <source>
        <dbReference type="ARBA" id="ARBA00001946"/>
    </source>
</evidence>
<comment type="cofactor">
    <cofactor evidence="1">
        <name>Mn(2+)</name>
        <dbReference type="ChEBI" id="CHEBI:29035"/>
    </cofactor>
</comment>
<comment type="pathway">
    <text evidence="3 12">Purine metabolism; IMP biosynthesis via de novo pathway; N(1)-(5-phospho-D-ribosyl)glycinamide from 5-phospho-alpha-D-ribose 1-diphosphate: step 2/2.</text>
</comment>
<evidence type="ECO:0000313" key="16">
    <source>
        <dbReference type="Proteomes" id="UP000076226"/>
    </source>
</evidence>
<keyword evidence="8 13" id="KW-0067">ATP-binding</keyword>
<dbReference type="InterPro" id="IPR000115">
    <property type="entry name" value="PRibGlycinamide_synth"/>
</dbReference>
<proteinExistence type="inferred from homology"/>
<accession>A0ABM6AEB3</accession>
<dbReference type="SUPFAM" id="SSF51246">
    <property type="entry name" value="Rudiment single hybrid motif"/>
    <property type="match status" value="1"/>
</dbReference>
<keyword evidence="5 12" id="KW-0436">Ligase</keyword>
<dbReference type="SUPFAM" id="SSF52440">
    <property type="entry name" value="PreATP-grasp domain"/>
    <property type="match status" value="1"/>
</dbReference>
<evidence type="ECO:0000256" key="9">
    <source>
        <dbReference type="ARBA" id="ARBA00038345"/>
    </source>
</evidence>
<reference evidence="15 16" key="1">
    <citation type="submission" date="2016-02" db="EMBL/GenBank/DDBJ databases">
        <title>Complete genome sequence of Geobacillus subterraneus KCTC 3922T.</title>
        <authorList>
            <person name="Lee D.-W."/>
            <person name="Lee Y.-J."/>
            <person name="Lee S.-J."/>
            <person name="Park G.-S."/>
            <person name="Lee S.-J."/>
            <person name="Shin J.-H."/>
        </authorList>
    </citation>
    <scope>NUCLEOTIDE SEQUENCE [LARGE SCALE GENOMIC DNA]</scope>
    <source>
        <strain evidence="15 16">KCTC 3922</strain>
    </source>
</reference>
<dbReference type="PANTHER" id="PTHR43472:SF1">
    <property type="entry name" value="PHOSPHORIBOSYLAMINE--GLYCINE LIGASE, CHLOROPLASTIC"/>
    <property type="match status" value="1"/>
</dbReference>
<organism evidence="15 16">
    <name type="scientific">Geobacillus subterraneus</name>
    <dbReference type="NCBI Taxonomy" id="129338"/>
    <lineage>
        <taxon>Bacteria</taxon>
        <taxon>Bacillati</taxon>
        <taxon>Bacillota</taxon>
        <taxon>Bacilli</taxon>
        <taxon>Bacillales</taxon>
        <taxon>Anoxybacillaceae</taxon>
        <taxon>Geobacillus</taxon>
    </lineage>
</organism>
<dbReference type="Pfam" id="PF01071">
    <property type="entry name" value="GARS_A"/>
    <property type="match status" value="1"/>
</dbReference>
<comment type="catalytic activity">
    <reaction evidence="12">
        <text>5-phospho-beta-D-ribosylamine + glycine + ATP = N(1)-(5-phospho-beta-D-ribosyl)glycinamide + ADP + phosphate + H(+)</text>
        <dbReference type="Rhea" id="RHEA:17453"/>
        <dbReference type="ChEBI" id="CHEBI:15378"/>
        <dbReference type="ChEBI" id="CHEBI:30616"/>
        <dbReference type="ChEBI" id="CHEBI:43474"/>
        <dbReference type="ChEBI" id="CHEBI:57305"/>
        <dbReference type="ChEBI" id="CHEBI:58681"/>
        <dbReference type="ChEBI" id="CHEBI:143788"/>
        <dbReference type="ChEBI" id="CHEBI:456216"/>
        <dbReference type="EC" id="6.3.4.13"/>
    </reaction>
</comment>
<dbReference type="Gene3D" id="3.30.470.20">
    <property type="entry name" value="ATP-grasp fold, B domain"/>
    <property type="match status" value="1"/>
</dbReference>
<dbReference type="Proteomes" id="UP000076226">
    <property type="component" value="Chromosome"/>
</dbReference>
<dbReference type="InterPro" id="IPR020560">
    <property type="entry name" value="PRibGlycinamide_synth_C-dom"/>
</dbReference>
<evidence type="ECO:0000256" key="13">
    <source>
        <dbReference type="PROSITE-ProRule" id="PRU00409"/>
    </source>
</evidence>
<gene>
    <name evidence="12" type="primary">purD</name>
    <name evidence="15" type="ORF">GS3922_14265</name>
</gene>
<dbReference type="InterPro" id="IPR016185">
    <property type="entry name" value="PreATP-grasp_dom_sf"/>
</dbReference>
<keyword evidence="16" id="KW-1185">Reference proteome</keyword>
<dbReference type="PANTHER" id="PTHR43472">
    <property type="entry name" value="PHOSPHORIBOSYLAMINE--GLYCINE LIGASE"/>
    <property type="match status" value="1"/>
</dbReference>
<comment type="cofactor">
    <cofactor evidence="2">
        <name>Mg(2+)</name>
        <dbReference type="ChEBI" id="CHEBI:18420"/>
    </cofactor>
</comment>
<dbReference type="EC" id="6.3.4.13" evidence="4 12"/>
<dbReference type="InterPro" id="IPR037123">
    <property type="entry name" value="PRibGlycinamide_synth_C_sf"/>
</dbReference>
<dbReference type="Pfam" id="PF02844">
    <property type="entry name" value="GARS_N"/>
    <property type="match status" value="1"/>
</dbReference>
<comment type="similarity">
    <text evidence="9 12">Belongs to the GARS family.</text>
</comment>
<dbReference type="InterPro" id="IPR013815">
    <property type="entry name" value="ATP_grasp_subdomain_1"/>
</dbReference>
<dbReference type="InterPro" id="IPR020561">
    <property type="entry name" value="PRibGlycinamid_synth_ATP-grasp"/>
</dbReference>
<dbReference type="HAMAP" id="MF_00138">
    <property type="entry name" value="GARS"/>
    <property type="match status" value="1"/>
</dbReference>
<dbReference type="EMBL" id="CP014342">
    <property type="protein sequence ID" value="AMX84719.1"/>
    <property type="molecule type" value="Genomic_DNA"/>
</dbReference>
<evidence type="ECO:0000256" key="4">
    <source>
        <dbReference type="ARBA" id="ARBA00013255"/>
    </source>
</evidence>
<dbReference type="InterPro" id="IPR020562">
    <property type="entry name" value="PRibGlycinamide_synth_N"/>
</dbReference>
<evidence type="ECO:0000256" key="5">
    <source>
        <dbReference type="ARBA" id="ARBA00022598"/>
    </source>
</evidence>
<evidence type="ECO:0000256" key="12">
    <source>
        <dbReference type="HAMAP-Rule" id="MF_00138"/>
    </source>
</evidence>
<dbReference type="InterPro" id="IPR011054">
    <property type="entry name" value="Rudment_hybrid_motif"/>
</dbReference>
<name>A0ABM6AEB3_9BACL</name>
<dbReference type="NCBIfam" id="TIGR00877">
    <property type="entry name" value="purD"/>
    <property type="match status" value="1"/>
</dbReference>
<evidence type="ECO:0000256" key="10">
    <source>
        <dbReference type="ARBA" id="ARBA00042242"/>
    </source>
</evidence>
<evidence type="ECO:0000256" key="6">
    <source>
        <dbReference type="ARBA" id="ARBA00022741"/>
    </source>
</evidence>
<dbReference type="Gene3D" id="3.40.50.20">
    <property type="match status" value="1"/>
</dbReference>
<dbReference type="RefSeq" id="WP_063166888.1">
    <property type="nucleotide sequence ID" value="NZ_CP014342.1"/>
</dbReference>